<evidence type="ECO:0000313" key="1">
    <source>
        <dbReference type="EMBL" id="SJM36235.1"/>
    </source>
</evidence>
<proteinExistence type="predicted"/>
<evidence type="ECO:0000313" key="2">
    <source>
        <dbReference type="Proteomes" id="UP000188169"/>
    </source>
</evidence>
<dbReference type="EMBL" id="FUGD01000037">
    <property type="protein sequence ID" value="SJM36235.1"/>
    <property type="molecule type" value="Genomic_DNA"/>
</dbReference>
<gene>
    <name evidence="1" type="ORF">A1019T_00195</name>
</gene>
<sequence length="177" mass="19747">MACKPADTLLHKNQANEEWRDITDSGLPRIEAANLSSLSQAGRLGPVEAAEETDSEFTMKSISGSVAIDKAKLAAAKQDKCPKLVNSPIDSTQIVRKNEVMRDTYCDYYIYPKKGQRISIESHPRQIAANLISPVYYDFANGSYLVNQADKYVIRLSYEGVEYMSSPIDYDVTINVQ</sequence>
<protein>
    <submittedName>
        <fullName evidence="1">Uncharacterized protein</fullName>
    </submittedName>
</protein>
<organism evidence="1 2">
    <name type="scientific">Psychrobacter pasteurii</name>
    <dbReference type="NCBI Taxonomy" id="1945520"/>
    <lineage>
        <taxon>Bacteria</taxon>
        <taxon>Pseudomonadati</taxon>
        <taxon>Pseudomonadota</taxon>
        <taxon>Gammaproteobacteria</taxon>
        <taxon>Moraxellales</taxon>
        <taxon>Moraxellaceae</taxon>
        <taxon>Psychrobacter</taxon>
    </lineage>
</organism>
<dbReference type="Proteomes" id="UP000188169">
    <property type="component" value="Unassembled WGS sequence"/>
</dbReference>
<keyword evidence="2" id="KW-1185">Reference proteome</keyword>
<name>A0A1R4ECL6_9GAMM</name>
<dbReference type="AlphaFoldDB" id="A0A1R4ECL6"/>
<accession>A0A1R4ECL6</accession>
<reference evidence="2" key="1">
    <citation type="submission" date="2017-02" db="EMBL/GenBank/DDBJ databases">
        <authorList>
            <person name="Mornico D."/>
        </authorList>
    </citation>
    <scope>NUCLEOTIDE SEQUENCE [LARGE SCALE GENOMIC DNA]</scope>
</reference>